<keyword evidence="3" id="KW-1185">Reference proteome</keyword>
<feature type="signal peptide" evidence="1">
    <location>
        <begin position="1"/>
        <end position="18"/>
    </location>
</feature>
<organism evidence="2 3">
    <name type="scientific">Skeletonema marinoi</name>
    <dbReference type="NCBI Taxonomy" id="267567"/>
    <lineage>
        <taxon>Eukaryota</taxon>
        <taxon>Sar</taxon>
        <taxon>Stramenopiles</taxon>
        <taxon>Ochrophyta</taxon>
        <taxon>Bacillariophyta</taxon>
        <taxon>Coscinodiscophyceae</taxon>
        <taxon>Thalassiosirophycidae</taxon>
        <taxon>Thalassiosirales</taxon>
        <taxon>Skeletonemataceae</taxon>
        <taxon>Skeletonema</taxon>
        <taxon>Skeletonema marinoi-dohrnii complex</taxon>
    </lineage>
</organism>
<gene>
    <name evidence="2" type="ORF">QTG54_012996</name>
</gene>
<name>A0AAD8XZZ5_9STRA</name>
<proteinExistence type="predicted"/>
<feature type="chain" id="PRO_5041926358" evidence="1">
    <location>
        <begin position="19"/>
        <end position="559"/>
    </location>
</feature>
<evidence type="ECO:0000313" key="2">
    <source>
        <dbReference type="EMBL" id="KAK1736396.1"/>
    </source>
</evidence>
<comment type="caution">
    <text evidence="2">The sequence shown here is derived from an EMBL/GenBank/DDBJ whole genome shotgun (WGS) entry which is preliminary data.</text>
</comment>
<keyword evidence="1" id="KW-0732">Signal</keyword>
<reference evidence="2" key="1">
    <citation type="submission" date="2023-06" db="EMBL/GenBank/DDBJ databases">
        <title>Survivors Of The Sea: Transcriptome response of Skeletonema marinoi to long-term dormancy.</title>
        <authorList>
            <person name="Pinder M.I.M."/>
            <person name="Kourtchenko O."/>
            <person name="Robertson E.K."/>
            <person name="Larsson T."/>
            <person name="Maumus F."/>
            <person name="Osuna-Cruz C.M."/>
            <person name="Vancaester E."/>
            <person name="Stenow R."/>
            <person name="Vandepoele K."/>
            <person name="Ploug H."/>
            <person name="Bruchert V."/>
            <person name="Godhe A."/>
            <person name="Topel M."/>
        </authorList>
    </citation>
    <scope>NUCLEOTIDE SEQUENCE</scope>
    <source>
        <strain evidence="2">R05AC</strain>
    </source>
</reference>
<accession>A0AAD8XZZ5</accession>
<dbReference type="EMBL" id="JATAAI010000029">
    <property type="protein sequence ID" value="KAK1736396.1"/>
    <property type="molecule type" value="Genomic_DNA"/>
</dbReference>
<evidence type="ECO:0000256" key="1">
    <source>
        <dbReference type="SAM" id="SignalP"/>
    </source>
</evidence>
<dbReference type="Proteomes" id="UP001224775">
    <property type="component" value="Unassembled WGS sequence"/>
</dbReference>
<protein>
    <submittedName>
        <fullName evidence="2">Uncharacterized protein</fullName>
    </submittedName>
</protein>
<dbReference type="AlphaFoldDB" id="A0AAD8XZZ5"/>
<evidence type="ECO:0000313" key="3">
    <source>
        <dbReference type="Proteomes" id="UP001224775"/>
    </source>
</evidence>
<sequence length="559" mass="62073">MLTYPLALTALLAGSATAIPRSTKQELIGVMRTRSLDPKIMADAAKTSSTLTQSIKEQAIRVPAGRKLEDAAADYNNYQYSQNYVQGTDDAYSFNQDADWENDWGFDASQYSLSYERCATVKHFDVEKAAQEDVTSPFRTQHFAVLRLCPAKTCDSPDWYITDDAVAEDAEEQEAEEYAETYGANGRGCQSNYATFLLDAGEYMSLMTDYEDTQFEMYCNYCDHYMQQQYEKWVQNGGGRHLEFEEFKNDEEVQRKLGGDMAACSVMAKACGNGFQDDYADYLECNQVEKNNGMVAYAQATCAEDGQTITIGLYSDEECSEDISSQVNIANWIGEEVDDEEMAHYYKNVASAVGTLIETYGGQTNVNPNSLCMPCAAQDQAWFLSGDDDNTGGGEIAEICDAVFKESARCDKTLSNWWQHKRNANYAESVALQDVSCEYIDNMRMGKYDTEGNVIMDANRLYNEDGSQGINGNLYVQEYGQGLTEVSPMQIFSLVLSICACVILGAWSTTLHKSLTKGGLTWKPKRGVAAGADEVDVSRQGSGIVMGRSQSNNTSYYMS</sequence>